<dbReference type="RefSeq" id="WP_083360518.1">
    <property type="nucleotide sequence ID" value="NZ_FNTV01000001.1"/>
</dbReference>
<accession>A0A1H5E442</accession>
<gene>
    <name evidence="3" type="ORF">SAMN04489740_0142</name>
</gene>
<reference evidence="3 4" key="1">
    <citation type="submission" date="2016-10" db="EMBL/GenBank/DDBJ databases">
        <authorList>
            <person name="de Groot N.N."/>
        </authorList>
    </citation>
    <scope>NUCLEOTIDE SEQUENCE [LARGE SCALE GENOMIC DNA]</scope>
    <source>
        <strain evidence="3 4">DSM 22274</strain>
    </source>
</reference>
<dbReference type="AlphaFoldDB" id="A0A1H5E442"/>
<dbReference type="Proteomes" id="UP000182725">
    <property type="component" value="Unassembled WGS sequence"/>
</dbReference>
<keyword evidence="1" id="KW-0812">Transmembrane</keyword>
<evidence type="ECO:0000313" key="3">
    <source>
        <dbReference type="EMBL" id="SED85823.1"/>
    </source>
</evidence>
<evidence type="ECO:0000259" key="2">
    <source>
        <dbReference type="Pfam" id="PF13559"/>
    </source>
</evidence>
<keyword evidence="1" id="KW-0472">Membrane</keyword>
<proteinExistence type="predicted"/>
<dbReference type="InterPro" id="IPR025403">
    <property type="entry name" value="TgpA-like_C"/>
</dbReference>
<feature type="domain" description="Protein-glutamine gamma-glutamyltransferase-like C-terminal" evidence="2">
    <location>
        <begin position="149"/>
        <end position="215"/>
    </location>
</feature>
<name>A0A1H5E442_9MICC</name>
<sequence length="236" mass="24960">MASPLIILATLPGRLIANTSVSLSFDVPVVPGADEARQWAQEELANKVYQDAKPGLAEQIGALIKSALDELFNNVSAPNGNIALAIAVGVVLLAIAAIIVIIRPRLNRRSATPENVFEGGLMLSAEQHRAMARAAAASGDFHTAVSEQFRAMVRAAEERDVSLPAVGRTAMEIAVELERAFPAHGEALHHSAEIFNAVRYGHAPPTPAMYGHLMATDQAVAASKPRYAADSLAVQS</sequence>
<organism evidence="3 4">
    <name type="scientific">Arthrobacter alpinus</name>
    <dbReference type="NCBI Taxonomy" id="656366"/>
    <lineage>
        <taxon>Bacteria</taxon>
        <taxon>Bacillati</taxon>
        <taxon>Actinomycetota</taxon>
        <taxon>Actinomycetes</taxon>
        <taxon>Micrococcales</taxon>
        <taxon>Micrococcaceae</taxon>
        <taxon>Arthrobacter</taxon>
    </lineage>
</organism>
<feature type="transmembrane region" description="Helical" evidence="1">
    <location>
        <begin position="82"/>
        <end position="102"/>
    </location>
</feature>
<evidence type="ECO:0000313" key="4">
    <source>
        <dbReference type="Proteomes" id="UP000182725"/>
    </source>
</evidence>
<evidence type="ECO:0000256" key="1">
    <source>
        <dbReference type="SAM" id="Phobius"/>
    </source>
</evidence>
<protein>
    <recommendedName>
        <fullName evidence="2">Protein-glutamine gamma-glutamyltransferase-like C-terminal domain-containing protein</fullName>
    </recommendedName>
</protein>
<dbReference type="Pfam" id="PF13559">
    <property type="entry name" value="DUF4129"/>
    <property type="match status" value="1"/>
</dbReference>
<dbReference type="EMBL" id="FNTV01000001">
    <property type="protein sequence ID" value="SED85823.1"/>
    <property type="molecule type" value="Genomic_DNA"/>
</dbReference>
<keyword evidence="1" id="KW-1133">Transmembrane helix</keyword>